<gene>
    <name evidence="2" type="ORF">F2P81_017209</name>
</gene>
<comment type="caution">
    <text evidence="2">The sequence shown here is derived from an EMBL/GenBank/DDBJ whole genome shotgun (WGS) entry which is preliminary data.</text>
</comment>
<name>A0A6A4SDZ9_SCOMX</name>
<dbReference type="EMBL" id="VEVO01000015">
    <property type="protein sequence ID" value="KAF0030478.1"/>
    <property type="molecule type" value="Genomic_DNA"/>
</dbReference>
<organism evidence="2 3">
    <name type="scientific">Scophthalmus maximus</name>
    <name type="common">Turbot</name>
    <name type="synonym">Psetta maxima</name>
    <dbReference type="NCBI Taxonomy" id="52904"/>
    <lineage>
        <taxon>Eukaryota</taxon>
        <taxon>Metazoa</taxon>
        <taxon>Chordata</taxon>
        <taxon>Craniata</taxon>
        <taxon>Vertebrata</taxon>
        <taxon>Euteleostomi</taxon>
        <taxon>Actinopterygii</taxon>
        <taxon>Neopterygii</taxon>
        <taxon>Teleostei</taxon>
        <taxon>Neoteleostei</taxon>
        <taxon>Acanthomorphata</taxon>
        <taxon>Carangaria</taxon>
        <taxon>Pleuronectiformes</taxon>
        <taxon>Pleuronectoidei</taxon>
        <taxon>Scophthalmidae</taxon>
        <taxon>Scophthalmus</taxon>
    </lineage>
</organism>
<evidence type="ECO:0000313" key="2">
    <source>
        <dbReference type="EMBL" id="KAF0030478.1"/>
    </source>
</evidence>
<dbReference type="AlphaFoldDB" id="A0A6A4SDZ9"/>
<protein>
    <submittedName>
        <fullName evidence="2">Uncharacterized protein</fullName>
    </submittedName>
</protein>
<reference evidence="2 3" key="1">
    <citation type="submission" date="2019-06" db="EMBL/GenBank/DDBJ databases">
        <title>Draft genomes of female and male turbot (Scophthalmus maximus).</title>
        <authorList>
            <person name="Xu H."/>
            <person name="Xu X.-W."/>
            <person name="Shao C."/>
            <person name="Chen S."/>
        </authorList>
    </citation>
    <scope>NUCLEOTIDE SEQUENCE [LARGE SCALE GENOMIC DNA]</scope>
    <source>
        <strain evidence="2">Ysfricsl-2016a</strain>
        <tissue evidence="2">Blood</tissue>
    </source>
</reference>
<accession>A0A6A4SDZ9</accession>
<dbReference type="Proteomes" id="UP000438429">
    <property type="component" value="Unassembled WGS sequence"/>
</dbReference>
<feature type="compositionally biased region" description="Polar residues" evidence="1">
    <location>
        <begin position="17"/>
        <end position="27"/>
    </location>
</feature>
<proteinExistence type="predicted"/>
<evidence type="ECO:0000256" key="1">
    <source>
        <dbReference type="SAM" id="MobiDB-lite"/>
    </source>
</evidence>
<evidence type="ECO:0000313" key="3">
    <source>
        <dbReference type="Proteomes" id="UP000438429"/>
    </source>
</evidence>
<sequence length="138" mass="15569">MADRPLGPEQQVPCQRGLSSGPDQQSPALAKNQKKAVDRRKLTTASSCRLSARHKTRQRRRHGHETTCRRVLVVATPANITVTFGVRAKLWNILKMQLTRRHVSSVVRDSFRCFTAIDVSIVAAVSQHHVQCWHGRRA</sequence>
<feature type="region of interest" description="Disordered" evidence="1">
    <location>
        <begin position="1"/>
        <end position="65"/>
    </location>
</feature>
<feature type="compositionally biased region" description="Basic residues" evidence="1">
    <location>
        <begin position="51"/>
        <end position="63"/>
    </location>
</feature>